<protein>
    <submittedName>
        <fullName evidence="2">Putative lipoprotein</fullName>
    </submittedName>
</protein>
<dbReference type="EMBL" id="CM000914">
    <property type="protein sequence ID" value="EFG04268.2"/>
    <property type="molecule type" value="Genomic_DNA"/>
</dbReference>
<proteinExistence type="predicted"/>
<reference evidence="2 3" key="1">
    <citation type="journal article" date="2010" name="Genome Biol. Evol.">
        <title>The sequence of a 1.8-mb bacterial linear plasmid reveals a rich evolutionary reservoir of secondary metabolic pathways.</title>
        <authorList>
            <person name="Medema M.H."/>
            <person name="Trefzer A."/>
            <person name="Kovalchuk A."/>
            <person name="van den Berg M."/>
            <person name="Mueller U."/>
            <person name="Heijne W."/>
            <person name="Wu L."/>
            <person name="Alam M.T."/>
            <person name="Ronning C.M."/>
            <person name="Nierman W.C."/>
            <person name="Bovenberg R.A.L."/>
            <person name="Breitling R."/>
            <person name="Takano E."/>
        </authorList>
    </citation>
    <scope>NUCLEOTIDE SEQUENCE [LARGE SCALE GENOMIC DNA]</scope>
    <source>
        <strain evidence="3">ATCC 27064 / DSM 738 / JCM 4710 / NBRC 13307 / NCIMB 12785 / NRRL 3585 / VKM Ac-602</strain>
        <plasmid evidence="2">pSCL4</plasmid>
    </source>
</reference>
<feature type="region of interest" description="Disordered" evidence="1">
    <location>
        <begin position="1"/>
        <end position="29"/>
    </location>
</feature>
<sequence>MSREPGSPRSCLPAPSGPTDVPHLGLPEPPMRRPLLLTTATAAVVVLLGTGCARTDADGGAAGASPAVGADGGTPSKSAAATEREDPVAVVRAAIAATTGTSADFTVRLDLDGGPGERFQIRADGSFDMARDRGRLEVEAVQSGNKGEEIFADGRIYMRNLAPAGVNRDWAVRSRDSARANYLLRAPLNDPEHTLRQVARMREVRSGDKQTLNGARVDHYGGILDHSALLMGMSKQGRKQLDELRTAFGHDLPVSAEIWIDDRGRAVRTRVSLVMPGAATVMSTLTLSDFGTPVRVTEPQPVGLLSDTPNILAG</sequence>
<dbReference type="Gene3D" id="2.50.20.20">
    <property type="match status" value="1"/>
</dbReference>
<dbReference type="Proteomes" id="UP000002357">
    <property type="component" value="Plasmid pSCL4"/>
</dbReference>
<name>B5GN47_STRCL</name>
<dbReference type="KEGG" id="sclf:BB341_28120"/>
<dbReference type="AlphaFoldDB" id="B5GN47"/>
<geneLocation type="plasmid" evidence="2 3">
    <name>pSCL4</name>
</geneLocation>
<dbReference type="SUPFAM" id="SSF89392">
    <property type="entry name" value="Prokaryotic lipoproteins and lipoprotein localization factors"/>
    <property type="match status" value="1"/>
</dbReference>
<dbReference type="eggNOG" id="ENOG502ZR7T">
    <property type="taxonomic scope" value="Bacteria"/>
</dbReference>
<accession>B5GN47</accession>
<evidence type="ECO:0000256" key="1">
    <source>
        <dbReference type="SAM" id="MobiDB-lite"/>
    </source>
</evidence>
<organism evidence="2 3">
    <name type="scientific">Streptomyces clavuligerus</name>
    <dbReference type="NCBI Taxonomy" id="1901"/>
    <lineage>
        <taxon>Bacteria</taxon>
        <taxon>Bacillati</taxon>
        <taxon>Actinomycetota</taxon>
        <taxon>Actinomycetes</taxon>
        <taxon>Kitasatosporales</taxon>
        <taxon>Streptomycetaceae</taxon>
        <taxon>Streptomyces</taxon>
    </lineage>
</organism>
<keyword evidence="3" id="KW-1185">Reference proteome</keyword>
<dbReference type="InterPro" id="IPR029046">
    <property type="entry name" value="LolA/LolB/LppX"/>
</dbReference>
<keyword evidence="2" id="KW-0449">Lipoprotein</keyword>
<dbReference type="OrthoDB" id="4129306at2"/>
<evidence type="ECO:0000313" key="2">
    <source>
        <dbReference type="EMBL" id="EFG04268.2"/>
    </source>
</evidence>
<evidence type="ECO:0000313" key="3">
    <source>
        <dbReference type="Proteomes" id="UP000002357"/>
    </source>
</evidence>
<gene>
    <name evidence="2" type="ORF">SCLAV_p0781</name>
</gene>
<feature type="region of interest" description="Disordered" evidence="1">
    <location>
        <begin position="58"/>
        <end position="85"/>
    </location>
</feature>
<keyword evidence="2" id="KW-0614">Plasmid</keyword>